<dbReference type="STRING" id="1802661.A2649_00040"/>
<dbReference type="AlphaFoldDB" id="A0A1F8ECH4"/>
<feature type="chain" id="PRO_5009535298" description="GWxTD domain-containing protein" evidence="1">
    <location>
        <begin position="25"/>
        <end position="419"/>
    </location>
</feature>
<protein>
    <recommendedName>
        <fullName evidence="4">GWxTD domain-containing protein</fullName>
    </recommendedName>
</protein>
<evidence type="ECO:0000313" key="2">
    <source>
        <dbReference type="EMBL" id="OGM98576.1"/>
    </source>
</evidence>
<accession>A0A1F8ECH4</accession>
<comment type="caution">
    <text evidence="2">The sequence shown here is derived from an EMBL/GenBank/DDBJ whole genome shotgun (WGS) entry which is preliminary data.</text>
</comment>
<organism evidence="2 3">
    <name type="scientific">Candidatus Yanofskybacteria bacterium RIFCSPHIGHO2_01_FULL_41_26</name>
    <dbReference type="NCBI Taxonomy" id="1802661"/>
    <lineage>
        <taxon>Bacteria</taxon>
        <taxon>Candidatus Yanofskyibacteriota</taxon>
    </lineage>
</organism>
<dbReference type="EMBL" id="MGJB01000012">
    <property type="protein sequence ID" value="OGM98576.1"/>
    <property type="molecule type" value="Genomic_DNA"/>
</dbReference>
<dbReference type="Proteomes" id="UP000176893">
    <property type="component" value="Unassembled WGS sequence"/>
</dbReference>
<dbReference type="NCBIfam" id="TIGR04514">
    <property type="entry name" value="GWxTD_dom"/>
    <property type="match status" value="1"/>
</dbReference>
<proteinExistence type="predicted"/>
<evidence type="ECO:0000313" key="3">
    <source>
        <dbReference type="Proteomes" id="UP000176893"/>
    </source>
</evidence>
<evidence type="ECO:0000256" key="1">
    <source>
        <dbReference type="SAM" id="SignalP"/>
    </source>
</evidence>
<name>A0A1F8ECH4_9BACT</name>
<sequence length="419" mass="47357">MKRNKSFVFAVMFLFPLIIGCASTETKKPIIFVDKPNSIPADIPSQFLNRYYVLIDKEDKEFKKLLTDEERQEFIDKFWLERDPDPSTSENEYKNEIDERINDIADEVFFSTHGTTGLLFRSNGGFRGDMAKVYLLHGEPDVMDTLEGNSFVPMMLWIYGNPNNGSILYAFLFYQKSFSGSYRLFSQDSYRMDSCGAINEVAVFRSFGYAGGMQAQACPDELTRVYYDIYNSSGKGGVIDGYVFAWALFNFSQGSSSLQGKALQPPKPASEIAKQSNARITGEAPKLVGTSGADYILASCGNCNSIIPAELSLGERFTISASWKNFDWMARGEQLELSIKYRIIFEGHNRSKPIVLEDVVVMDMKKRSLDEYSEMIVVVDLVKPEQVAAIPSGTYQVSVYIKNTLTSKYNAWDKEFIKQ</sequence>
<dbReference type="InterPro" id="IPR030959">
    <property type="entry name" value="GWxTD_dom"/>
</dbReference>
<keyword evidence="1" id="KW-0732">Signal</keyword>
<feature type="signal peptide" evidence="1">
    <location>
        <begin position="1"/>
        <end position="24"/>
    </location>
</feature>
<gene>
    <name evidence="2" type="ORF">A2649_00040</name>
</gene>
<reference evidence="2 3" key="1">
    <citation type="journal article" date="2016" name="Nat. Commun.">
        <title>Thousands of microbial genomes shed light on interconnected biogeochemical processes in an aquifer system.</title>
        <authorList>
            <person name="Anantharaman K."/>
            <person name="Brown C.T."/>
            <person name="Hug L.A."/>
            <person name="Sharon I."/>
            <person name="Castelle C.J."/>
            <person name="Probst A.J."/>
            <person name="Thomas B.C."/>
            <person name="Singh A."/>
            <person name="Wilkins M.J."/>
            <person name="Karaoz U."/>
            <person name="Brodie E.L."/>
            <person name="Williams K.H."/>
            <person name="Hubbard S.S."/>
            <person name="Banfield J.F."/>
        </authorList>
    </citation>
    <scope>NUCLEOTIDE SEQUENCE [LARGE SCALE GENOMIC DNA]</scope>
</reference>
<dbReference type="PROSITE" id="PS51257">
    <property type="entry name" value="PROKAR_LIPOPROTEIN"/>
    <property type="match status" value="1"/>
</dbReference>
<evidence type="ECO:0008006" key="4">
    <source>
        <dbReference type="Google" id="ProtNLM"/>
    </source>
</evidence>